<evidence type="ECO:0000313" key="2">
    <source>
        <dbReference type="Proteomes" id="UP000002640"/>
    </source>
</evidence>
<dbReference type="KEGG" id="psoj:PHYSODRAFT_373339"/>
<reference evidence="1 2" key="1">
    <citation type="journal article" date="2006" name="Science">
        <title>Phytophthora genome sequences uncover evolutionary origins and mechanisms of pathogenesis.</title>
        <authorList>
            <person name="Tyler B.M."/>
            <person name="Tripathy S."/>
            <person name="Zhang X."/>
            <person name="Dehal P."/>
            <person name="Jiang R.H."/>
            <person name="Aerts A."/>
            <person name="Arredondo F.D."/>
            <person name="Baxter L."/>
            <person name="Bensasson D."/>
            <person name="Beynon J.L."/>
            <person name="Chapman J."/>
            <person name="Damasceno C.M."/>
            <person name="Dorrance A.E."/>
            <person name="Dou D."/>
            <person name="Dickerman A.W."/>
            <person name="Dubchak I.L."/>
            <person name="Garbelotto M."/>
            <person name="Gijzen M."/>
            <person name="Gordon S.G."/>
            <person name="Govers F."/>
            <person name="Grunwald N.J."/>
            <person name="Huang W."/>
            <person name="Ivors K.L."/>
            <person name="Jones R.W."/>
            <person name="Kamoun S."/>
            <person name="Krampis K."/>
            <person name="Lamour K.H."/>
            <person name="Lee M.K."/>
            <person name="McDonald W.H."/>
            <person name="Medina M."/>
            <person name="Meijer H.J."/>
            <person name="Nordberg E.K."/>
            <person name="Maclean D.J."/>
            <person name="Ospina-Giraldo M.D."/>
            <person name="Morris P.F."/>
            <person name="Phuntumart V."/>
            <person name="Putnam N.H."/>
            <person name="Rash S."/>
            <person name="Rose J.K."/>
            <person name="Sakihama Y."/>
            <person name="Salamov A.A."/>
            <person name="Savidor A."/>
            <person name="Scheuring C.F."/>
            <person name="Smith B.M."/>
            <person name="Sobral B.W."/>
            <person name="Terry A."/>
            <person name="Torto-Alalibo T.A."/>
            <person name="Win J."/>
            <person name="Xu Z."/>
            <person name="Zhang H."/>
            <person name="Grigoriev I.V."/>
            <person name="Rokhsar D.S."/>
            <person name="Boore J.L."/>
        </authorList>
    </citation>
    <scope>NUCLEOTIDE SEQUENCE [LARGE SCALE GENOMIC DNA]</scope>
    <source>
        <strain evidence="1 2">P6497</strain>
    </source>
</reference>
<dbReference type="RefSeq" id="XP_009533134.1">
    <property type="nucleotide sequence ID" value="XM_009534839.1"/>
</dbReference>
<feature type="non-terminal residue" evidence="1">
    <location>
        <position position="1"/>
    </location>
</feature>
<gene>
    <name evidence="1" type="ORF">PHYSODRAFT_373339</name>
</gene>
<evidence type="ECO:0000313" key="1">
    <source>
        <dbReference type="EMBL" id="EGZ10389.1"/>
    </source>
</evidence>
<accession>G4ZZP3</accession>
<keyword evidence="2" id="KW-1185">Reference proteome</keyword>
<dbReference type="InParanoid" id="G4ZZP3"/>
<proteinExistence type="predicted"/>
<dbReference type="GeneID" id="20650415"/>
<dbReference type="Proteomes" id="UP000002640">
    <property type="component" value="Unassembled WGS sequence"/>
</dbReference>
<dbReference type="EMBL" id="JH159158">
    <property type="protein sequence ID" value="EGZ10389.1"/>
    <property type="molecule type" value="Genomic_DNA"/>
</dbReference>
<name>G4ZZP3_PHYSP</name>
<protein>
    <submittedName>
        <fullName evidence="1">Uncharacterized protein</fullName>
    </submittedName>
</protein>
<organism evidence="1 2">
    <name type="scientific">Phytophthora sojae (strain P6497)</name>
    <name type="common">Soybean stem and root rot agent</name>
    <name type="synonym">Phytophthora megasperma f. sp. glycines</name>
    <dbReference type="NCBI Taxonomy" id="1094619"/>
    <lineage>
        <taxon>Eukaryota</taxon>
        <taxon>Sar</taxon>
        <taxon>Stramenopiles</taxon>
        <taxon>Oomycota</taxon>
        <taxon>Peronosporomycetes</taxon>
        <taxon>Peronosporales</taxon>
        <taxon>Peronosporaceae</taxon>
        <taxon>Phytophthora</taxon>
    </lineage>
</organism>
<dbReference type="AlphaFoldDB" id="G4ZZP3"/>
<dbReference type="SMR" id="G4ZZP3"/>
<feature type="non-terminal residue" evidence="1">
    <location>
        <position position="95"/>
    </location>
</feature>
<sequence>LLQKDSRKVCKFESGFDMWRAFEADKTKRAFSSVIRLRRKLYTSTVSVGGNMKQWLDDVEGIRRQLENIHEMIPDKEMVNIILQGVEETHRNVVR</sequence>